<gene>
    <name evidence="1" type="ORF">GCM10009844_41350</name>
</gene>
<proteinExistence type="predicted"/>
<sequence length="68" mass="7319">MKAPPLLVGKRLVASRSEIAASPALGVIWVMAQDRRSRVTVVTTLARLVADPRTNDVVRVVLTSVGRP</sequence>
<reference evidence="1 2" key="1">
    <citation type="journal article" date="2019" name="Int. J. Syst. Evol. Microbiol.">
        <title>The Global Catalogue of Microorganisms (GCM) 10K type strain sequencing project: providing services to taxonomists for standard genome sequencing and annotation.</title>
        <authorList>
            <consortium name="The Broad Institute Genomics Platform"/>
            <consortium name="The Broad Institute Genome Sequencing Center for Infectious Disease"/>
            <person name="Wu L."/>
            <person name="Ma J."/>
        </authorList>
    </citation>
    <scope>NUCLEOTIDE SEQUENCE [LARGE SCALE GENOMIC DNA]</scope>
    <source>
        <strain evidence="1 2">JCM 16022</strain>
    </source>
</reference>
<keyword evidence="2" id="KW-1185">Reference proteome</keyword>
<name>A0ABN3A764_9ACTN</name>
<comment type="caution">
    <text evidence="1">The sequence shown here is derived from an EMBL/GenBank/DDBJ whole genome shotgun (WGS) entry which is preliminary data.</text>
</comment>
<protein>
    <submittedName>
        <fullName evidence="1">Uncharacterized protein</fullName>
    </submittedName>
</protein>
<evidence type="ECO:0000313" key="2">
    <source>
        <dbReference type="Proteomes" id="UP001501771"/>
    </source>
</evidence>
<evidence type="ECO:0000313" key="1">
    <source>
        <dbReference type="EMBL" id="GAA2154912.1"/>
    </source>
</evidence>
<dbReference type="Proteomes" id="UP001501771">
    <property type="component" value="Unassembled WGS sequence"/>
</dbReference>
<accession>A0ABN3A764</accession>
<dbReference type="EMBL" id="BAAAQR010000016">
    <property type="protein sequence ID" value="GAA2154912.1"/>
    <property type="molecule type" value="Genomic_DNA"/>
</dbReference>
<organism evidence="1 2">
    <name type="scientific">Nocardioides koreensis</name>
    <dbReference type="NCBI Taxonomy" id="433651"/>
    <lineage>
        <taxon>Bacteria</taxon>
        <taxon>Bacillati</taxon>
        <taxon>Actinomycetota</taxon>
        <taxon>Actinomycetes</taxon>
        <taxon>Propionibacteriales</taxon>
        <taxon>Nocardioidaceae</taxon>
        <taxon>Nocardioides</taxon>
    </lineage>
</organism>